<organism evidence="7 9">
    <name type="scientific">Lactuca saligna</name>
    <name type="common">Willowleaf lettuce</name>
    <dbReference type="NCBI Taxonomy" id="75948"/>
    <lineage>
        <taxon>Eukaryota</taxon>
        <taxon>Viridiplantae</taxon>
        <taxon>Streptophyta</taxon>
        <taxon>Embryophyta</taxon>
        <taxon>Tracheophyta</taxon>
        <taxon>Spermatophyta</taxon>
        <taxon>Magnoliopsida</taxon>
        <taxon>eudicotyledons</taxon>
        <taxon>Gunneridae</taxon>
        <taxon>Pentapetalae</taxon>
        <taxon>asterids</taxon>
        <taxon>campanulids</taxon>
        <taxon>Asterales</taxon>
        <taxon>Asteraceae</taxon>
        <taxon>Cichorioideae</taxon>
        <taxon>Cichorieae</taxon>
        <taxon>Lactucinae</taxon>
        <taxon>Lactuca</taxon>
    </lineage>
</organism>
<dbReference type="EMBL" id="OX465083">
    <property type="protein sequence ID" value="CAI9293984.1"/>
    <property type="molecule type" value="Genomic_DNA"/>
</dbReference>
<keyword evidence="9" id="KW-1185">Reference proteome</keyword>
<dbReference type="SUPFAM" id="SSF90123">
    <property type="entry name" value="ABC transporter transmembrane region"/>
    <property type="match status" value="1"/>
</dbReference>
<dbReference type="PROSITE" id="PS50929">
    <property type="entry name" value="ABC_TM1F"/>
    <property type="match status" value="1"/>
</dbReference>
<dbReference type="AlphaFoldDB" id="A0AA35V3H4"/>
<dbReference type="Pfam" id="PF00664">
    <property type="entry name" value="ABC_membrane"/>
    <property type="match status" value="1"/>
</dbReference>
<comment type="subcellular location">
    <subcellularLocation>
        <location evidence="1">Membrane</location>
        <topology evidence="1">Multi-pass membrane protein</topology>
    </subcellularLocation>
</comment>
<protein>
    <recommendedName>
        <fullName evidence="6">ABC transmembrane type-1 domain-containing protein</fullName>
    </recommendedName>
</protein>
<dbReference type="InterPro" id="IPR011527">
    <property type="entry name" value="ABC1_TM_dom"/>
</dbReference>
<dbReference type="GO" id="GO:0005524">
    <property type="term" value="F:ATP binding"/>
    <property type="evidence" value="ECO:0007669"/>
    <property type="project" value="InterPro"/>
</dbReference>
<dbReference type="PANTHER" id="PTHR24222:SF76">
    <property type="entry name" value="MYCOBACTIN IMPORT ATP-BINDING_PERMEASE PROTEIN IRTB"/>
    <property type="match status" value="1"/>
</dbReference>
<feature type="transmembrane region" description="Helical" evidence="5">
    <location>
        <begin position="136"/>
        <end position="156"/>
    </location>
</feature>
<dbReference type="Proteomes" id="UP001177003">
    <property type="component" value="Chromosome 0"/>
</dbReference>
<keyword evidence="2 5" id="KW-0812">Transmembrane</keyword>
<keyword evidence="3 5" id="KW-1133">Transmembrane helix</keyword>
<dbReference type="InterPro" id="IPR036640">
    <property type="entry name" value="ABC1_TM_sf"/>
</dbReference>
<feature type="domain" description="ABC transmembrane type-1" evidence="6">
    <location>
        <begin position="126"/>
        <end position="203"/>
    </location>
</feature>
<evidence type="ECO:0000256" key="1">
    <source>
        <dbReference type="ARBA" id="ARBA00004141"/>
    </source>
</evidence>
<dbReference type="GO" id="GO:0140359">
    <property type="term" value="F:ABC-type transporter activity"/>
    <property type="evidence" value="ECO:0007669"/>
    <property type="project" value="InterPro"/>
</dbReference>
<evidence type="ECO:0000256" key="3">
    <source>
        <dbReference type="ARBA" id="ARBA00022989"/>
    </source>
</evidence>
<evidence type="ECO:0000256" key="4">
    <source>
        <dbReference type="ARBA" id="ARBA00023136"/>
    </source>
</evidence>
<reference evidence="7" key="1">
    <citation type="submission" date="2023-04" db="EMBL/GenBank/DDBJ databases">
        <authorList>
            <person name="Vijverberg K."/>
            <person name="Xiong W."/>
            <person name="Schranz E."/>
        </authorList>
    </citation>
    <scope>NUCLEOTIDE SEQUENCE</scope>
</reference>
<evidence type="ECO:0000256" key="5">
    <source>
        <dbReference type="SAM" id="Phobius"/>
    </source>
</evidence>
<dbReference type="PANTHER" id="PTHR24222">
    <property type="entry name" value="ABC TRANSPORTER B FAMILY"/>
    <property type="match status" value="1"/>
</dbReference>
<evidence type="ECO:0000256" key="2">
    <source>
        <dbReference type="ARBA" id="ARBA00022692"/>
    </source>
</evidence>
<dbReference type="Proteomes" id="UP001177003">
    <property type="component" value="Chromosome 7"/>
</dbReference>
<keyword evidence="4 5" id="KW-0472">Membrane</keyword>
<gene>
    <name evidence="7" type="ORF">LSALG_LOCUS1985</name>
    <name evidence="8" type="ORF">LSALG_LOCUS32979</name>
</gene>
<evidence type="ECO:0000259" key="6">
    <source>
        <dbReference type="PROSITE" id="PS50929"/>
    </source>
</evidence>
<dbReference type="Gene3D" id="1.20.1560.10">
    <property type="entry name" value="ABC transporter type 1, transmembrane domain"/>
    <property type="match status" value="1"/>
</dbReference>
<evidence type="ECO:0000313" key="9">
    <source>
        <dbReference type="Proteomes" id="UP001177003"/>
    </source>
</evidence>
<feature type="transmembrane region" description="Helical" evidence="5">
    <location>
        <begin position="111"/>
        <end position="130"/>
    </location>
</feature>
<proteinExistence type="predicted"/>
<dbReference type="GO" id="GO:0005886">
    <property type="term" value="C:plasma membrane"/>
    <property type="evidence" value="ECO:0007669"/>
    <property type="project" value="TreeGrafter"/>
</dbReference>
<evidence type="ECO:0000313" key="7">
    <source>
        <dbReference type="EMBL" id="CAI9261189.1"/>
    </source>
</evidence>
<dbReference type="InterPro" id="IPR039421">
    <property type="entry name" value="Type_1_exporter"/>
</dbReference>
<dbReference type="EMBL" id="OX465086">
    <property type="protein sequence ID" value="CAI9261189.1"/>
    <property type="molecule type" value="Genomic_DNA"/>
</dbReference>
<name>A0AA35V3H4_LACSI</name>
<evidence type="ECO:0000313" key="8">
    <source>
        <dbReference type="EMBL" id="CAI9293984.1"/>
    </source>
</evidence>
<sequence>MARLQHKPISSVIFGDYVSLVDGFGISRFILSLSYVQGIHYLTSSRPTGAYIHDRPTSPPLYPNPFRTSDSSFSLRFETPLSSEIGGSKVNFVIFKIISLELKVDDQKSKVVGNFIHYLLRFLAELVVGFVSAWKLALYTVAVIPGIAFAGGLYAYTLTCLTSKSLESYATVGIIAEQAIAQVRTVYSYVGKTKALDSYSDAI</sequence>
<accession>A0AA35V3H4</accession>